<evidence type="ECO:0000313" key="1">
    <source>
        <dbReference type="EMBL" id="MPC16818.1"/>
    </source>
</evidence>
<dbReference type="AlphaFoldDB" id="A0A5B7D6B8"/>
<proteinExistence type="predicted"/>
<reference evidence="1 2" key="1">
    <citation type="submission" date="2019-05" db="EMBL/GenBank/DDBJ databases">
        <title>Another draft genome of Portunus trituberculatus and its Hox gene families provides insights of decapod evolution.</title>
        <authorList>
            <person name="Jeong J.-H."/>
            <person name="Song I."/>
            <person name="Kim S."/>
            <person name="Choi T."/>
            <person name="Kim D."/>
            <person name="Ryu S."/>
            <person name="Kim W."/>
        </authorList>
    </citation>
    <scope>NUCLEOTIDE SEQUENCE [LARGE SCALE GENOMIC DNA]</scope>
    <source>
        <tissue evidence="1">Muscle</tissue>
    </source>
</reference>
<dbReference type="EMBL" id="VSRR010000540">
    <property type="protein sequence ID" value="MPC16818.1"/>
    <property type="molecule type" value="Genomic_DNA"/>
</dbReference>
<dbReference type="Proteomes" id="UP000324222">
    <property type="component" value="Unassembled WGS sequence"/>
</dbReference>
<keyword evidence="2" id="KW-1185">Reference proteome</keyword>
<comment type="caution">
    <text evidence="1">The sequence shown here is derived from an EMBL/GenBank/DDBJ whole genome shotgun (WGS) entry which is preliminary data.</text>
</comment>
<sequence>MGNLSPYGILWQLTEGSTRTLPRQSSVLPYR</sequence>
<gene>
    <name evidence="1" type="ORF">E2C01_009655</name>
</gene>
<name>A0A5B7D6B8_PORTR</name>
<evidence type="ECO:0000313" key="2">
    <source>
        <dbReference type="Proteomes" id="UP000324222"/>
    </source>
</evidence>
<protein>
    <submittedName>
        <fullName evidence="1">Uncharacterized protein</fullName>
    </submittedName>
</protein>
<organism evidence="1 2">
    <name type="scientific">Portunus trituberculatus</name>
    <name type="common">Swimming crab</name>
    <name type="synonym">Neptunus trituberculatus</name>
    <dbReference type="NCBI Taxonomy" id="210409"/>
    <lineage>
        <taxon>Eukaryota</taxon>
        <taxon>Metazoa</taxon>
        <taxon>Ecdysozoa</taxon>
        <taxon>Arthropoda</taxon>
        <taxon>Crustacea</taxon>
        <taxon>Multicrustacea</taxon>
        <taxon>Malacostraca</taxon>
        <taxon>Eumalacostraca</taxon>
        <taxon>Eucarida</taxon>
        <taxon>Decapoda</taxon>
        <taxon>Pleocyemata</taxon>
        <taxon>Brachyura</taxon>
        <taxon>Eubrachyura</taxon>
        <taxon>Portunoidea</taxon>
        <taxon>Portunidae</taxon>
        <taxon>Portuninae</taxon>
        <taxon>Portunus</taxon>
    </lineage>
</organism>
<accession>A0A5B7D6B8</accession>